<evidence type="ECO:0000313" key="8">
    <source>
        <dbReference type="EMBL" id="CAG2227975.1"/>
    </source>
</evidence>
<dbReference type="InterPro" id="IPR035897">
    <property type="entry name" value="Toll_tir_struct_dom_sf"/>
</dbReference>
<evidence type="ECO:0000313" key="9">
    <source>
        <dbReference type="Proteomes" id="UP000683360"/>
    </source>
</evidence>
<proteinExistence type="predicted"/>
<dbReference type="Proteomes" id="UP000683360">
    <property type="component" value="Unassembled WGS sequence"/>
</dbReference>
<evidence type="ECO:0000259" key="7">
    <source>
        <dbReference type="PROSITE" id="PS50104"/>
    </source>
</evidence>
<dbReference type="SUPFAM" id="SSF52200">
    <property type="entry name" value="Toll/Interleukin receptor TIR domain"/>
    <property type="match status" value="1"/>
</dbReference>
<dbReference type="PRINTS" id="PR01537">
    <property type="entry name" value="INTRLKN1R1F"/>
</dbReference>
<evidence type="ECO:0000256" key="5">
    <source>
        <dbReference type="ARBA" id="ARBA00023136"/>
    </source>
</evidence>
<dbReference type="InterPro" id="IPR000157">
    <property type="entry name" value="TIR_dom"/>
</dbReference>
<dbReference type="GO" id="GO:0038023">
    <property type="term" value="F:signaling receptor activity"/>
    <property type="evidence" value="ECO:0007669"/>
    <property type="project" value="TreeGrafter"/>
</dbReference>
<dbReference type="PROSITE" id="PS50104">
    <property type="entry name" value="TIR"/>
    <property type="match status" value="1"/>
</dbReference>
<dbReference type="PANTHER" id="PTHR24365:SF541">
    <property type="entry name" value="PROTEIN TOLL-RELATED"/>
    <property type="match status" value="1"/>
</dbReference>
<sequence>MAGKSVADCECKQHLETIVYTILITVLFECAFAIIAYKSRYRIRYLIHISRSRNSWKVRKKTAQPLLFDGFVIYSEPDKTWLYENFLPFLEKQHGYKLCIHDRDFQYGRLIVDNIVENMKNSRKIVLILSESFAESKWCQFEVLLAHERFLEHGPDSLISIKLEEITTFRMTNTLETLIKFATHAVWSNQNKEEFSVRILDCFQVKTDYIDRNNSNTSKHRCSHSHAPKMKVEENRNKILSDKLFNEMCSRVDLMSETLCRPSGSKPNTYEKYLYRYKYKGKSAVFIRFTSISFKIEPESTDCKNDPILVFFFTFTIKCDSCEFYNLLF</sequence>
<name>A0A8S3T3H8_MYTED</name>
<keyword evidence="3" id="KW-0732">Signal</keyword>
<evidence type="ECO:0000256" key="1">
    <source>
        <dbReference type="ARBA" id="ARBA00004370"/>
    </source>
</evidence>
<evidence type="ECO:0000256" key="6">
    <source>
        <dbReference type="SAM" id="Phobius"/>
    </source>
</evidence>
<keyword evidence="4 6" id="KW-1133">Transmembrane helix</keyword>
<comment type="caution">
    <text evidence="8">The sequence shown here is derived from an EMBL/GenBank/DDBJ whole genome shotgun (WGS) entry which is preliminary data.</text>
</comment>
<gene>
    <name evidence="8" type="ORF">MEDL_40927</name>
</gene>
<protein>
    <recommendedName>
        <fullName evidence="7">TIR domain-containing protein</fullName>
    </recommendedName>
</protein>
<dbReference type="GO" id="GO:0007165">
    <property type="term" value="P:signal transduction"/>
    <property type="evidence" value="ECO:0007669"/>
    <property type="project" value="InterPro"/>
</dbReference>
<keyword evidence="2 6" id="KW-0812">Transmembrane</keyword>
<dbReference type="OrthoDB" id="1081807at2759"/>
<keyword evidence="5 6" id="KW-0472">Membrane</keyword>
<evidence type="ECO:0000256" key="4">
    <source>
        <dbReference type="ARBA" id="ARBA00022989"/>
    </source>
</evidence>
<evidence type="ECO:0000256" key="3">
    <source>
        <dbReference type="ARBA" id="ARBA00022729"/>
    </source>
</evidence>
<dbReference type="Pfam" id="PF01582">
    <property type="entry name" value="TIR"/>
    <property type="match status" value="1"/>
</dbReference>
<organism evidence="8 9">
    <name type="scientific">Mytilus edulis</name>
    <name type="common">Blue mussel</name>
    <dbReference type="NCBI Taxonomy" id="6550"/>
    <lineage>
        <taxon>Eukaryota</taxon>
        <taxon>Metazoa</taxon>
        <taxon>Spiralia</taxon>
        <taxon>Lophotrochozoa</taxon>
        <taxon>Mollusca</taxon>
        <taxon>Bivalvia</taxon>
        <taxon>Autobranchia</taxon>
        <taxon>Pteriomorphia</taxon>
        <taxon>Mytilida</taxon>
        <taxon>Mytiloidea</taxon>
        <taxon>Mytilidae</taxon>
        <taxon>Mytilinae</taxon>
        <taxon>Mytilus</taxon>
    </lineage>
</organism>
<keyword evidence="9" id="KW-1185">Reference proteome</keyword>
<accession>A0A8S3T3H8</accession>
<dbReference type="PANTHER" id="PTHR24365">
    <property type="entry name" value="TOLL-LIKE RECEPTOR"/>
    <property type="match status" value="1"/>
</dbReference>
<dbReference type="AlphaFoldDB" id="A0A8S3T3H8"/>
<dbReference type="SMART" id="SM00255">
    <property type="entry name" value="TIR"/>
    <property type="match status" value="1"/>
</dbReference>
<dbReference type="Gene3D" id="3.40.50.10140">
    <property type="entry name" value="Toll/interleukin-1 receptor homology (TIR) domain"/>
    <property type="match status" value="1"/>
</dbReference>
<feature type="domain" description="TIR" evidence="7">
    <location>
        <begin position="66"/>
        <end position="203"/>
    </location>
</feature>
<dbReference type="GO" id="GO:0005886">
    <property type="term" value="C:plasma membrane"/>
    <property type="evidence" value="ECO:0007669"/>
    <property type="project" value="TreeGrafter"/>
</dbReference>
<feature type="transmembrane region" description="Helical" evidence="6">
    <location>
        <begin position="18"/>
        <end position="37"/>
    </location>
</feature>
<comment type="subcellular location">
    <subcellularLocation>
        <location evidence="1">Membrane</location>
    </subcellularLocation>
</comment>
<reference evidence="8" key="1">
    <citation type="submission" date="2021-03" db="EMBL/GenBank/DDBJ databases">
        <authorList>
            <person name="Bekaert M."/>
        </authorList>
    </citation>
    <scope>NUCLEOTIDE SEQUENCE</scope>
</reference>
<dbReference type="EMBL" id="CAJPWZ010001983">
    <property type="protein sequence ID" value="CAG2227975.1"/>
    <property type="molecule type" value="Genomic_DNA"/>
</dbReference>
<evidence type="ECO:0000256" key="2">
    <source>
        <dbReference type="ARBA" id="ARBA00022692"/>
    </source>
</evidence>